<dbReference type="AlphaFoldDB" id="A0A7J6ULD4"/>
<dbReference type="EMBL" id="JABANO010001962">
    <property type="protein sequence ID" value="KAF4757997.1"/>
    <property type="molecule type" value="Genomic_DNA"/>
</dbReference>
<comment type="caution">
    <text evidence="1">The sequence shown here is derived from an EMBL/GenBank/DDBJ whole genome shotgun (WGS) entry which is preliminary data.</text>
</comment>
<evidence type="ECO:0000313" key="1">
    <source>
        <dbReference type="EMBL" id="KAF4757997.1"/>
    </source>
</evidence>
<reference evidence="1 2" key="1">
    <citation type="submission" date="2020-04" db="EMBL/GenBank/DDBJ databases">
        <title>Perkinsus olseni comparative genomics.</title>
        <authorList>
            <person name="Bogema D.R."/>
        </authorList>
    </citation>
    <scope>NUCLEOTIDE SEQUENCE [LARGE SCALE GENOMIC DNA]</scope>
    <source>
        <strain evidence="1 2">ATCC PRA-207</strain>
    </source>
</reference>
<organism evidence="1 2">
    <name type="scientific">Perkinsus olseni</name>
    <name type="common">Perkinsus atlanticus</name>
    <dbReference type="NCBI Taxonomy" id="32597"/>
    <lineage>
        <taxon>Eukaryota</taxon>
        <taxon>Sar</taxon>
        <taxon>Alveolata</taxon>
        <taxon>Perkinsozoa</taxon>
        <taxon>Perkinsea</taxon>
        <taxon>Perkinsida</taxon>
        <taxon>Perkinsidae</taxon>
        <taxon>Perkinsus</taxon>
    </lineage>
</organism>
<evidence type="ECO:0000313" key="2">
    <source>
        <dbReference type="Proteomes" id="UP000553632"/>
    </source>
</evidence>
<gene>
    <name evidence="1" type="ORF">FOZ63_024382</name>
</gene>
<proteinExistence type="predicted"/>
<protein>
    <submittedName>
        <fullName evidence="1">Uncharacterized protein</fullName>
    </submittedName>
</protein>
<sequence>MRNRHAACAERSRMLDALAGRHNSGLLKKLPKHLEPALQQTMALAGASVGSTATGSTPPIIGADSEDWLVRTMGQDIFLPRRGVKVPGQASPTVSTPQDALIAQRLLAARDILQWIDTQDLSPDGA</sequence>
<accession>A0A7J6ULD4</accession>
<keyword evidence="2" id="KW-1185">Reference proteome</keyword>
<name>A0A7J6ULD4_PEROL</name>
<feature type="non-terminal residue" evidence="1">
    <location>
        <position position="1"/>
    </location>
</feature>
<dbReference type="Proteomes" id="UP000553632">
    <property type="component" value="Unassembled WGS sequence"/>
</dbReference>